<organism evidence="1 2">
    <name type="scientific">Racocetra persica</name>
    <dbReference type="NCBI Taxonomy" id="160502"/>
    <lineage>
        <taxon>Eukaryota</taxon>
        <taxon>Fungi</taxon>
        <taxon>Fungi incertae sedis</taxon>
        <taxon>Mucoromycota</taxon>
        <taxon>Glomeromycotina</taxon>
        <taxon>Glomeromycetes</taxon>
        <taxon>Diversisporales</taxon>
        <taxon>Gigasporaceae</taxon>
        <taxon>Racocetra</taxon>
    </lineage>
</organism>
<comment type="caution">
    <text evidence="1">The sequence shown here is derived from an EMBL/GenBank/DDBJ whole genome shotgun (WGS) entry which is preliminary data.</text>
</comment>
<dbReference type="EMBL" id="CAJVQC010088973">
    <property type="protein sequence ID" value="CAG8824457.1"/>
    <property type="molecule type" value="Genomic_DNA"/>
</dbReference>
<accession>A0ACA9S454</accession>
<sequence>MKHYKVSNAIYNNNYNSNTVRLHNIESMNVEYPECKAIHWIEEK</sequence>
<keyword evidence="2" id="KW-1185">Reference proteome</keyword>
<evidence type="ECO:0000313" key="2">
    <source>
        <dbReference type="Proteomes" id="UP000789920"/>
    </source>
</evidence>
<gene>
    <name evidence="1" type="ORF">RPERSI_LOCUS26252</name>
</gene>
<reference evidence="1" key="1">
    <citation type="submission" date="2021-06" db="EMBL/GenBank/DDBJ databases">
        <authorList>
            <person name="Kallberg Y."/>
            <person name="Tangrot J."/>
            <person name="Rosling A."/>
        </authorList>
    </citation>
    <scope>NUCLEOTIDE SEQUENCE</scope>
    <source>
        <strain evidence="1">MA461A</strain>
    </source>
</reference>
<dbReference type="Proteomes" id="UP000789920">
    <property type="component" value="Unassembled WGS sequence"/>
</dbReference>
<proteinExistence type="predicted"/>
<feature type="non-terminal residue" evidence="1">
    <location>
        <position position="44"/>
    </location>
</feature>
<evidence type="ECO:0000313" key="1">
    <source>
        <dbReference type="EMBL" id="CAG8824457.1"/>
    </source>
</evidence>
<protein>
    <submittedName>
        <fullName evidence="1">27429_t:CDS:1</fullName>
    </submittedName>
</protein>
<name>A0ACA9S454_9GLOM</name>